<protein>
    <submittedName>
        <fullName evidence="2">Calponin-homology (CH) domain-containing protein</fullName>
    </submittedName>
</protein>
<dbReference type="InterPro" id="IPR036872">
    <property type="entry name" value="CH_dom_sf"/>
</dbReference>
<dbReference type="AlphaFoldDB" id="A0A8R1I4Q8"/>
<organism evidence="2 3">
    <name type="scientific">Caenorhabditis japonica</name>
    <dbReference type="NCBI Taxonomy" id="281687"/>
    <lineage>
        <taxon>Eukaryota</taxon>
        <taxon>Metazoa</taxon>
        <taxon>Ecdysozoa</taxon>
        <taxon>Nematoda</taxon>
        <taxon>Chromadorea</taxon>
        <taxon>Rhabditida</taxon>
        <taxon>Rhabditina</taxon>
        <taxon>Rhabditomorpha</taxon>
        <taxon>Rhabditoidea</taxon>
        <taxon>Rhabditidae</taxon>
        <taxon>Peloderinae</taxon>
        <taxon>Caenorhabditis</taxon>
    </lineage>
</organism>
<accession>A0A8R1I4Q8</accession>
<name>A0A8R1I4Q8_CAEJA</name>
<dbReference type="EnsemblMetazoa" id="CJA14369.1">
    <property type="protein sequence ID" value="CJA14369.1"/>
    <property type="gene ID" value="WBGene00133573"/>
</dbReference>
<dbReference type="SUPFAM" id="SSF47576">
    <property type="entry name" value="Calponin-homology domain, CH-domain"/>
    <property type="match status" value="1"/>
</dbReference>
<evidence type="ECO:0000313" key="3">
    <source>
        <dbReference type="Proteomes" id="UP000005237"/>
    </source>
</evidence>
<dbReference type="InterPro" id="IPR001715">
    <property type="entry name" value="CH_dom"/>
</dbReference>
<dbReference type="Pfam" id="PF00307">
    <property type="entry name" value="CH"/>
    <property type="match status" value="1"/>
</dbReference>
<sequence length="221" mass="26396">ISDESVSNRERLDNAFAAAEKEFGVSRLLDAEDVDTNNPDEKSIITYVSSLYNALPHLPELNRLQNVQDEYIEEAREWREWVERATQLVDDRLLSGTASELIYELQRFRDDDLPARDEQKRRLCLVYDHLEKSMRSTELFVIPRELSGLELQRAWNELLNAIERRFDVLERHRIQEVVYLKVHKISNFTSLTTCLCLHNNKKLHEIAWKCNWEKWFYQYHI</sequence>
<evidence type="ECO:0000313" key="2">
    <source>
        <dbReference type="EnsemblMetazoa" id="CJA14369.1"/>
    </source>
</evidence>
<dbReference type="PANTHER" id="PTHR11915">
    <property type="entry name" value="SPECTRIN/FILAMIN RELATED CYTOSKELETAL PROTEIN"/>
    <property type="match status" value="1"/>
</dbReference>
<dbReference type="PROSITE" id="PS50021">
    <property type="entry name" value="CH"/>
    <property type="match status" value="1"/>
</dbReference>
<reference evidence="2" key="2">
    <citation type="submission" date="2022-06" db="UniProtKB">
        <authorList>
            <consortium name="EnsemblMetazoa"/>
        </authorList>
    </citation>
    <scope>IDENTIFICATION</scope>
    <source>
        <strain evidence="2">DF5081</strain>
    </source>
</reference>
<feature type="domain" description="Calponin-homology (CH)" evidence="1">
    <location>
        <begin position="1"/>
        <end position="56"/>
    </location>
</feature>
<keyword evidence="3" id="KW-1185">Reference proteome</keyword>
<proteinExistence type="predicted"/>
<evidence type="ECO:0000259" key="1">
    <source>
        <dbReference type="PROSITE" id="PS50021"/>
    </source>
</evidence>
<dbReference type="Gene3D" id="1.20.58.60">
    <property type="match status" value="1"/>
</dbReference>
<reference evidence="3" key="1">
    <citation type="submission" date="2010-08" db="EMBL/GenBank/DDBJ databases">
        <authorList>
            <consortium name="Caenorhabditis japonica Sequencing Consortium"/>
            <person name="Wilson R.K."/>
        </authorList>
    </citation>
    <scope>NUCLEOTIDE SEQUENCE [LARGE SCALE GENOMIC DNA]</scope>
    <source>
        <strain evidence="3">DF5081</strain>
    </source>
</reference>
<dbReference type="Gene3D" id="1.10.418.10">
    <property type="entry name" value="Calponin-like domain"/>
    <property type="match status" value="1"/>
</dbReference>
<dbReference type="Proteomes" id="UP000005237">
    <property type="component" value="Unassembled WGS sequence"/>
</dbReference>
<dbReference type="SUPFAM" id="SSF46966">
    <property type="entry name" value="Spectrin repeat"/>
    <property type="match status" value="1"/>
</dbReference>